<dbReference type="InterPro" id="IPR006056">
    <property type="entry name" value="RidA"/>
</dbReference>
<keyword evidence="3" id="KW-1185">Reference proteome</keyword>
<dbReference type="InterPro" id="IPR019897">
    <property type="entry name" value="RidA_CS"/>
</dbReference>
<dbReference type="PANTHER" id="PTHR11803">
    <property type="entry name" value="2-IMINOBUTANOATE/2-IMINOPROPANOATE DEAMINASE RIDA"/>
    <property type="match status" value="1"/>
</dbReference>
<dbReference type="InterPro" id="IPR006175">
    <property type="entry name" value="YjgF/YER057c/UK114"/>
</dbReference>
<gene>
    <name evidence="2" type="primary">ridA</name>
    <name evidence="2" type="ORF">SFLOR_v1c05130</name>
</gene>
<organism evidence="2 3">
    <name type="scientific">Spiroplasma floricola 23-6</name>
    <dbReference type="NCBI Taxonomy" id="1336749"/>
    <lineage>
        <taxon>Bacteria</taxon>
        <taxon>Bacillati</taxon>
        <taxon>Mycoplasmatota</taxon>
        <taxon>Mollicutes</taxon>
        <taxon>Entomoplasmatales</taxon>
        <taxon>Spiroplasmataceae</taxon>
        <taxon>Spiroplasma</taxon>
    </lineage>
</organism>
<dbReference type="SUPFAM" id="SSF55298">
    <property type="entry name" value="YjgF-like"/>
    <property type="match status" value="1"/>
</dbReference>
<proteinExistence type="inferred from homology"/>
<protein>
    <submittedName>
        <fullName evidence="2">2-iminobutanoate/2-iminopropanoate deaminase</fullName>
    </submittedName>
</protein>
<dbReference type="GO" id="GO:0005829">
    <property type="term" value="C:cytosol"/>
    <property type="evidence" value="ECO:0007669"/>
    <property type="project" value="TreeGrafter"/>
</dbReference>
<dbReference type="InterPro" id="IPR035959">
    <property type="entry name" value="RutC-like_sf"/>
</dbReference>
<dbReference type="OrthoDB" id="9803101at2"/>
<sequence length="124" mass="13963">MKVINTLKAPKAIGPYSQAILTDDNFLYLSGQLGLNSETMQLEEGIELQTKIALDNINEILTEADFIKNNVIKVLIFLKDINNFAKVNEIYENFFKDHKPARSAIEVSNLPKNGLIEIEVIAKK</sequence>
<dbReference type="KEGG" id="sfz:SFLOR_v1c05130"/>
<dbReference type="RefSeq" id="WP_100916551.1">
    <property type="nucleotide sequence ID" value="NZ_CP025057.1"/>
</dbReference>
<comment type="similarity">
    <text evidence="1">Belongs to the RutC family.</text>
</comment>
<dbReference type="Proteomes" id="UP000231823">
    <property type="component" value="Chromosome"/>
</dbReference>
<evidence type="ECO:0000313" key="2">
    <source>
        <dbReference type="EMBL" id="AUB31565.1"/>
    </source>
</evidence>
<name>A0A2K8SDZ4_9MOLU</name>
<dbReference type="PROSITE" id="PS01094">
    <property type="entry name" value="UPF0076"/>
    <property type="match status" value="1"/>
</dbReference>
<dbReference type="NCBIfam" id="TIGR00004">
    <property type="entry name" value="Rid family detoxifying hydrolase"/>
    <property type="match status" value="1"/>
</dbReference>
<accession>A0A2K8SDZ4</accession>
<dbReference type="EMBL" id="CP025057">
    <property type="protein sequence ID" value="AUB31565.1"/>
    <property type="molecule type" value="Genomic_DNA"/>
</dbReference>
<reference evidence="2 3" key="1">
    <citation type="submission" date="2017-12" db="EMBL/GenBank/DDBJ databases">
        <title>Complete genome sequence of Spiroplasma floricola 23-6 (ATCC 29989).</title>
        <authorList>
            <person name="Tsai Y.-M."/>
            <person name="Wu P.-S."/>
            <person name="Lo W.-S."/>
            <person name="Kuo C.-H."/>
        </authorList>
    </citation>
    <scope>NUCLEOTIDE SEQUENCE [LARGE SCALE GENOMIC DNA]</scope>
    <source>
        <strain evidence="2 3">23-6</strain>
    </source>
</reference>
<dbReference type="Pfam" id="PF01042">
    <property type="entry name" value="Ribonuc_L-PSP"/>
    <property type="match status" value="1"/>
</dbReference>
<dbReference type="Gene3D" id="3.30.1330.40">
    <property type="entry name" value="RutC-like"/>
    <property type="match status" value="1"/>
</dbReference>
<dbReference type="FunFam" id="3.30.1330.40:FF:000001">
    <property type="entry name" value="L-PSP family endoribonuclease"/>
    <property type="match status" value="1"/>
</dbReference>
<evidence type="ECO:0000256" key="1">
    <source>
        <dbReference type="ARBA" id="ARBA00010552"/>
    </source>
</evidence>
<dbReference type="PANTHER" id="PTHR11803:SF58">
    <property type="entry name" value="PROTEIN HMF1-RELATED"/>
    <property type="match status" value="1"/>
</dbReference>
<dbReference type="CDD" id="cd00448">
    <property type="entry name" value="YjgF_YER057c_UK114_family"/>
    <property type="match status" value="1"/>
</dbReference>
<dbReference type="AlphaFoldDB" id="A0A2K8SDZ4"/>
<dbReference type="GO" id="GO:0019239">
    <property type="term" value="F:deaminase activity"/>
    <property type="evidence" value="ECO:0007669"/>
    <property type="project" value="TreeGrafter"/>
</dbReference>
<evidence type="ECO:0000313" key="3">
    <source>
        <dbReference type="Proteomes" id="UP000231823"/>
    </source>
</evidence>